<dbReference type="Proteomes" id="UP000009138">
    <property type="component" value="Unassembled WGS sequence"/>
</dbReference>
<feature type="transmembrane region" description="Helical" evidence="5">
    <location>
        <begin position="6"/>
        <end position="25"/>
    </location>
</feature>
<dbReference type="PANTHER" id="PTHR14856:SF9">
    <property type="entry name" value="PQ-LOOP REPEAT-CONTAINING PROTEIN 1"/>
    <property type="match status" value="1"/>
</dbReference>
<evidence type="ECO:0000256" key="3">
    <source>
        <dbReference type="ARBA" id="ARBA00022989"/>
    </source>
</evidence>
<dbReference type="RefSeq" id="XP_067526634.1">
    <property type="nucleotide sequence ID" value="XM_067670533.1"/>
</dbReference>
<comment type="subcellular location">
    <subcellularLocation>
        <location evidence="1">Membrane</location>
        <topology evidence="1">Multi-pass membrane protein</topology>
    </subcellularLocation>
</comment>
<gene>
    <name evidence="6" type="ORF">RO3G_15949</name>
</gene>
<accession>I1CS08</accession>
<dbReference type="InterPro" id="IPR006603">
    <property type="entry name" value="PQ-loop_rpt"/>
</dbReference>
<dbReference type="GO" id="GO:0045332">
    <property type="term" value="P:phospholipid translocation"/>
    <property type="evidence" value="ECO:0007669"/>
    <property type="project" value="TreeGrafter"/>
</dbReference>
<keyword evidence="3 5" id="KW-1133">Transmembrane helix</keyword>
<dbReference type="GeneID" id="93622914"/>
<dbReference type="EMBL" id="CH476749">
    <property type="protein sequence ID" value="EIE91238.1"/>
    <property type="molecule type" value="Genomic_DNA"/>
</dbReference>
<feature type="transmembrane region" description="Helical" evidence="5">
    <location>
        <begin position="138"/>
        <end position="159"/>
    </location>
</feature>
<sequence>MASTILSIAMIVGPVIGYIDQYFMIKRNKSSAGFNLVTCAILLSANELRASFSSSDIDRDLEAEANGYERSTFWHWEHYLNYIITLLVFTTLVALLYLVFHSHSIFIEILGVLSLGIESTLPLPQCISNYRHRSTQGFSLLVLVSWFLGDGFKLFYFVFTQSPAQFIACGSIQLFIDTLIVIEFILFSTYVKQRFNINNTEDELSEDVF</sequence>
<protein>
    <recommendedName>
        <fullName evidence="8">PQ-loop repeat-containing protein 1</fullName>
    </recommendedName>
</protein>
<dbReference type="FunFam" id="1.20.1280.290:FF:000005">
    <property type="entry name" value="PQ-loop repeat-containing protein 1"/>
    <property type="match status" value="1"/>
</dbReference>
<keyword evidence="2 5" id="KW-0812">Transmembrane</keyword>
<proteinExistence type="predicted"/>
<evidence type="ECO:0000256" key="4">
    <source>
        <dbReference type="ARBA" id="ARBA00023136"/>
    </source>
</evidence>
<dbReference type="GO" id="GO:0005802">
    <property type="term" value="C:trans-Golgi network"/>
    <property type="evidence" value="ECO:0007669"/>
    <property type="project" value="TreeGrafter"/>
</dbReference>
<dbReference type="GO" id="GO:0005768">
    <property type="term" value="C:endosome"/>
    <property type="evidence" value="ECO:0007669"/>
    <property type="project" value="TreeGrafter"/>
</dbReference>
<dbReference type="Pfam" id="PF04193">
    <property type="entry name" value="PQ-loop"/>
    <property type="match status" value="1"/>
</dbReference>
<dbReference type="GO" id="GO:0005829">
    <property type="term" value="C:cytosol"/>
    <property type="evidence" value="ECO:0007669"/>
    <property type="project" value="GOC"/>
</dbReference>
<evidence type="ECO:0000313" key="7">
    <source>
        <dbReference type="Proteomes" id="UP000009138"/>
    </source>
</evidence>
<dbReference type="AlphaFoldDB" id="I1CS08"/>
<feature type="transmembrane region" description="Helical" evidence="5">
    <location>
        <begin position="79"/>
        <end position="99"/>
    </location>
</feature>
<dbReference type="OrthoDB" id="292213at2759"/>
<dbReference type="InterPro" id="IPR052241">
    <property type="entry name" value="SLC66/Scramblase_ANY1"/>
</dbReference>
<feature type="transmembrane region" description="Helical" evidence="5">
    <location>
        <begin position="165"/>
        <end position="187"/>
    </location>
</feature>
<dbReference type="SMART" id="SM00679">
    <property type="entry name" value="CTNS"/>
    <property type="match status" value="2"/>
</dbReference>
<evidence type="ECO:0000256" key="2">
    <source>
        <dbReference type="ARBA" id="ARBA00022692"/>
    </source>
</evidence>
<dbReference type="GO" id="GO:0042147">
    <property type="term" value="P:retrograde transport, endosome to Golgi"/>
    <property type="evidence" value="ECO:0007669"/>
    <property type="project" value="TreeGrafter"/>
</dbReference>
<dbReference type="Gene3D" id="1.20.1280.290">
    <property type="match status" value="1"/>
</dbReference>
<reference evidence="6 7" key="1">
    <citation type="journal article" date="2009" name="PLoS Genet.">
        <title>Genomic analysis of the basal lineage fungus Rhizopus oryzae reveals a whole-genome duplication.</title>
        <authorList>
            <person name="Ma L.-J."/>
            <person name="Ibrahim A.S."/>
            <person name="Skory C."/>
            <person name="Grabherr M.G."/>
            <person name="Burger G."/>
            <person name="Butler M."/>
            <person name="Elias M."/>
            <person name="Idnurm A."/>
            <person name="Lang B.F."/>
            <person name="Sone T."/>
            <person name="Abe A."/>
            <person name="Calvo S.E."/>
            <person name="Corrochano L.M."/>
            <person name="Engels R."/>
            <person name="Fu J."/>
            <person name="Hansberg W."/>
            <person name="Kim J.-M."/>
            <person name="Kodira C.D."/>
            <person name="Koehrsen M.J."/>
            <person name="Liu B."/>
            <person name="Miranda-Saavedra D."/>
            <person name="O'Leary S."/>
            <person name="Ortiz-Castellanos L."/>
            <person name="Poulter R."/>
            <person name="Rodriguez-Romero J."/>
            <person name="Ruiz-Herrera J."/>
            <person name="Shen Y.-Q."/>
            <person name="Zeng Q."/>
            <person name="Galagan J."/>
            <person name="Birren B.W."/>
            <person name="Cuomo C.A."/>
            <person name="Wickes B.L."/>
        </authorList>
    </citation>
    <scope>NUCLEOTIDE SEQUENCE [LARGE SCALE GENOMIC DNA]</scope>
    <source>
        <strain evidence="7">RA 99-880 / ATCC MYA-4621 / FGSC 9543 / NRRL 43880</strain>
    </source>
</reference>
<dbReference type="eggNOG" id="KOG2913">
    <property type="taxonomic scope" value="Eukaryota"/>
</dbReference>
<evidence type="ECO:0008006" key="8">
    <source>
        <dbReference type="Google" id="ProtNLM"/>
    </source>
</evidence>
<dbReference type="PANTHER" id="PTHR14856">
    <property type="entry name" value="PQ-LOOP REPEAT-CONTAINING PROTEIN 1-LIKE PROTEIN"/>
    <property type="match status" value="1"/>
</dbReference>
<dbReference type="VEuPathDB" id="FungiDB:RO3G_15949"/>
<evidence type="ECO:0000256" key="5">
    <source>
        <dbReference type="SAM" id="Phobius"/>
    </source>
</evidence>
<keyword evidence="4 5" id="KW-0472">Membrane</keyword>
<dbReference type="InParanoid" id="I1CS08"/>
<dbReference type="STRING" id="246409.I1CS08"/>
<evidence type="ECO:0000256" key="1">
    <source>
        <dbReference type="ARBA" id="ARBA00004141"/>
    </source>
</evidence>
<dbReference type="OMA" id="SANWQHE"/>
<evidence type="ECO:0000313" key="6">
    <source>
        <dbReference type="EMBL" id="EIE91238.1"/>
    </source>
</evidence>
<organism evidence="6 7">
    <name type="scientific">Rhizopus delemar (strain RA 99-880 / ATCC MYA-4621 / FGSC 9543 / NRRL 43880)</name>
    <name type="common">Mucormycosis agent</name>
    <name type="synonym">Rhizopus arrhizus var. delemar</name>
    <dbReference type="NCBI Taxonomy" id="246409"/>
    <lineage>
        <taxon>Eukaryota</taxon>
        <taxon>Fungi</taxon>
        <taxon>Fungi incertae sedis</taxon>
        <taxon>Mucoromycota</taxon>
        <taxon>Mucoromycotina</taxon>
        <taxon>Mucoromycetes</taxon>
        <taxon>Mucorales</taxon>
        <taxon>Mucorineae</taxon>
        <taxon>Rhizopodaceae</taxon>
        <taxon>Rhizopus</taxon>
    </lineage>
</organism>
<name>I1CS08_RHIO9</name>
<dbReference type="GO" id="GO:0016020">
    <property type="term" value="C:membrane"/>
    <property type="evidence" value="ECO:0007669"/>
    <property type="project" value="UniProtKB-SubCell"/>
</dbReference>
<keyword evidence="7" id="KW-1185">Reference proteome</keyword>